<feature type="region of interest" description="Disordered" evidence="1">
    <location>
        <begin position="934"/>
        <end position="966"/>
    </location>
</feature>
<dbReference type="AlphaFoldDB" id="A0AAD2CF48"/>
<gene>
    <name evidence="3" type="ORF">CYCCA115_LOCUS1966</name>
</gene>
<comment type="caution">
    <text evidence="3">The sequence shown here is derived from an EMBL/GenBank/DDBJ whole genome shotgun (WGS) entry which is preliminary data.</text>
</comment>
<reference evidence="3" key="1">
    <citation type="submission" date="2023-08" db="EMBL/GenBank/DDBJ databases">
        <authorList>
            <person name="Audoor S."/>
            <person name="Bilcke G."/>
        </authorList>
    </citation>
    <scope>NUCLEOTIDE SEQUENCE</scope>
</reference>
<keyword evidence="4" id="KW-1185">Reference proteome</keyword>
<feature type="domain" description="Helicase-associated" evidence="2">
    <location>
        <begin position="115"/>
        <end position="187"/>
    </location>
</feature>
<evidence type="ECO:0000259" key="2">
    <source>
        <dbReference type="Pfam" id="PF03457"/>
    </source>
</evidence>
<protein>
    <recommendedName>
        <fullName evidence="2">Helicase-associated domain-containing protein</fullName>
    </recommendedName>
</protein>
<feature type="domain" description="Helicase-associated" evidence="2">
    <location>
        <begin position="288"/>
        <end position="360"/>
    </location>
</feature>
<evidence type="ECO:0000313" key="4">
    <source>
        <dbReference type="Proteomes" id="UP001295423"/>
    </source>
</evidence>
<dbReference type="Proteomes" id="UP001295423">
    <property type="component" value="Unassembled WGS sequence"/>
</dbReference>
<accession>A0AAD2CF48</accession>
<dbReference type="Pfam" id="PF03457">
    <property type="entry name" value="HA"/>
    <property type="match status" value="2"/>
</dbReference>
<dbReference type="EMBL" id="CAKOGP040000113">
    <property type="protein sequence ID" value="CAJ1930515.1"/>
    <property type="molecule type" value="Genomic_DNA"/>
</dbReference>
<dbReference type="PANTHER" id="PTHR37066:SF1">
    <property type="entry name" value="LNS2_PITP DOMAIN-CONTAINING PROTEIN"/>
    <property type="match status" value="1"/>
</dbReference>
<dbReference type="PANTHER" id="PTHR37066">
    <property type="entry name" value="HELICASE-ASSOCIATED"/>
    <property type="match status" value="1"/>
</dbReference>
<organism evidence="3 4">
    <name type="scientific">Cylindrotheca closterium</name>
    <dbReference type="NCBI Taxonomy" id="2856"/>
    <lineage>
        <taxon>Eukaryota</taxon>
        <taxon>Sar</taxon>
        <taxon>Stramenopiles</taxon>
        <taxon>Ochrophyta</taxon>
        <taxon>Bacillariophyta</taxon>
        <taxon>Bacillariophyceae</taxon>
        <taxon>Bacillariophycidae</taxon>
        <taxon>Bacillariales</taxon>
        <taxon>Bacillariaceae</taxon>
        <taxon>Cylindrotheca</taxon>
    </lineage>
</organism>
<feature type="compositionally biased region" description="Polar residues" evidence="1">
    <location>
        <begin position="1"/>
        <end position="28"/>
    </location>
</feature>
<feature type="region of interest" description="Disordered" evidence="1">
    <location>
        <begin position="1"/>
        <end position="37"/>
    </location>
</feature>
<evidence type="ECO:0000313" key="3">
    <source>
        <dbReference type="EMBL" id="CAJ1930515.1"/>
    </source>
</evidence>
<name>A0AAD2CF48_9STRA</name>
<dbReference type="InterPro" id="IPR005114">
    <property type="entry name" value="Helicase_assoc"/>
</dbReference>
<sequence length="993" mass="111609">MTSMRSSKSNDSCSASTSLSEEQNNEETNYIRRTRGSEHSSSQSYLSAMTAITIAAACLVSSTSAFTTSSTRCMHSSRKHTAFVRQELPSIITRNSIHPSISPTSLFAAGRTPDKEEWRAILAAFQMYKAAYGDLKVPSRFVVPSMAPWPEAAWDMPLGKKVALIRSEGKYVDDKPNRRAQLDKLGFVWRARASPKSAAGTPDITFDQIFEALVAYKKEVSGSGPLSVPVDFTVPDSEPWPESTRGLPLGTSLSKLRSPKFLKANPEAAARLGEIGFVTDSKVSANDIRFNNVFTALKRYQEIYGDMLVPQPFTVPNRSGDWPEETWGLRLGARVNAIRSQGTFVKTNPARRQMLEDLGFVWSPPESERRKRGRKSKAEYERETMEAVASVAGSPVSSDDEETADADAFVSSFDFSSIAGEPDGEESISPTWGLEKGRDVEDMAAAITEEASQPAEVEYKPELTLGESLAQAKRNAIEIGIIRETEDGKGFLKGKQSRDFPWFNDDFGDDFVFEDVVEALTLYKSFYGTFSNFTDESFVIPVKDDTVSPFDAPDDDFDFLDETMPPSRAAPSIAQFEGFDDLDLMEEFAEPGSGKMNEEEDAEEEAPAVTLQPIAEVDWPEHLGGMLLGNIVSRIRDGSLEVKHLAERKAQLDAIGFDWGDPKYFIDIPFEKAICAMFAYYLVRGDMFVSDDFVMPDVDPWPQALAGYEIGKAVTRIRQLQNFFEAYHPEKVSLLRMVEFVWFPTLALPVDPNEPEMTAEMLKLSALGHPDYAKMIDIPMGLPEKIHAEGPFHDSDDPRLWWRKYHSWDLVQDYWYQNGRRDNAFILRGLGYPQMADEHEEKYGPGLFEQIQGTLDRLENGPAVKAKDEKEELIATLKYYRDELAGCKDIHPRNLERLVEDIDIHILQLVTGKKASTIEELSEAAMAMNYEEEYVEKEEEETVENEEDYEEEEGEYEEAEEGQVEEVEEVEEEVEEINIEEELGLDAVEVSES</sequence>
<proteinExistence type="predicted"/>
<evidence type="ECO:0000256" key="1">
    <source>
        <dbReference type="SAM" id="MobiDB-lite"/>
    </source>
</evidence>